<evidence type="ECO:0000256" key="4">
    <source>
        <dbReference type="ARBA" id="ARBA00023002"/>
    </source>
</evidence>
<keyword evidence="9" id="KW-1185">Reference proteome</keyword>
<dbReference type="Gene3D" id="2.102.10.10">
    <property type="entry name" value="Rieske [2Fe-2S] iron-sulphur domain"/>
    <property type="match status" value="1"/>
</dbReference>
<dbReference type="InterPro" id="IPR015879">
    <property type="entry name" value="Ring_hydroxy_dOase_asu_C_dom"/>
</dbReference>
<dbReference type="SUPFAM" id="SSF50022">
    <property type="entry name" value="ISP domain"/>
    <property type="match status" value="1"/>
</dbReference>
<dbReference type="Pfam" id="PF00848">
    <property type="entry name" value="Ring_hydroxyl_A"/>
    <property type="match status" value="1"/>
</dbReference>
<keyword evidence="3" id="KW-0479">Metal-binding</keyword>
<dbReference type="PRINTS" id="PR00090">
    <property type="entry name" value="RNGDIOXGNASE"/>
</dbReference>
<dbReference type="RefSeq" id="WP_413266873.1">
    <property type="nucleotide sequence ID" value="NZ_JBHFNR010000245.1"/>
</dbReference>
<evidence type="ECO:0000256" key="5">
    <source>
        <dbReference type="ARBA" id="ARBA00023004"/>
    </source>
</evidence>
<dbReference type="InterPro" id="IPR001663">
    <property type="entry name" value="Rng_hydr_dOase-A"/>
</dbReference>
<reference evidence="8 9" key="1">
    <citation type="submission" date="2024-09" db="EMBL/GenBank/DDBJ databases">
        <title>Floridaenema gen nov. (Aerosakkonemataceae, Aerosakkonematales ord. nov., Cyanobacteria) from benthic tropical and subtropical fresh waters, with the description of four new species.</title>
        <authorList>
            <person name="Moretto J.A."/>
            <person name="Berthold D.E."/>
            <person name="Lefler F.W."/>
            <person name="Huang I.-S."/>
            <person name="Laughinghouse H. IV."/>
        </authorList>
    </citation>
    <scope>NUCLEOTIDE SEQUENCE [LARGE SCALE GENOMIC DNA]</scope>
    <source>
        <strain evidence="8 9">BLCC-F50</strain>
    </source>
</reference>
<organism evidence="8 9">
    <name type="scientific">Floridaenema flaviceps BLCC-F50</name>
    <dbReference type="NCBI Taxonomy" id="3153642"/>
    <lineage>
        <taxon>Bacteria</taxon>
        <taxon>Bacillati</taxon>
        <taxon>Cyanobacteriota</taxon>
        <taxon>Cyanophyceae</taxon>
        <taxon>Oscillatoriophycideae</taxon>
        <taxon>Aerosakkonematales</taxon>
        <taxon>Aerosakkonemataceae</taxon>
        <taxon>Floridanema</taxon>
        <taxon>Floridanema flaviceps</taxon>
    </lineage>
</organism>
<protein>
    <submittedName>
        <fullName evidence="8">Aromatic ring-hydroxylating dioxygenase subunit alpha</fullName>
        <ecNumber evidence="8">1.14.13.-</ecNumber>
    </submittedName>
</protein>
<dbReference type="CDD" id="cd03469">
    <property type="entry name" value="Rieske_RO_Alpha_N"/>
    <property type="match status" value="1"/>
</dbReference>
<keyword evidence="8" id="KW-0223">Dioxygenase</keyword>
<dbReference type="Gene3D" id="3.90.380.10">
    <property type="entry name" value="Naphthalene 1,2-dioxygenase Alpha Subunit, Chain A, domain 1"/>
    <property type="match status" value="1"/>
</dbReference>
<dbReference type="InterPro" id="IPR017941">
    <property type="entry name" value="Rieske_2Fe-2S"/>
</dbReference>
<proteinExistence type="predicted"/>
<gene>
    <name evidence="8" type="ORF">ACE1CI_30445</name>
</gene>
<dbReference type="SUPFAM" id="SSF55961">
    <property type="entry name" value="Bet v1-like"/>
    <property type="match status" value="1"/>
</dbReference>
<comment type="cofactor">
    <cofactor evidence="1">
        <name>Fe cation</name>
        <dbReference type="ChEBI" id="CHEBI:24875"/>
    </cofactor>
</comment>
<dbReference type="EC" id="1.14.13.-" evidence="8"/>
<comment type="caution">
    <text evidence="8">The sequence shown here is derived from an EMBL/GenBank/DDBJ whole genome shotgun (WGS) entry which is preliminary data.</text>
</comment>
<sequence length="337" mass="38583">MFATRWLCVGREEQIPNPGDYFLQDIGGESLIVLRDSKQEIQAFYNVCRHRGTRLCVEAKGHFAGTINCPYHAWAYGLDGQLMVAPLMNELADFCREEYPLHRVNVITWEGFILLNLSQSCEPFTSAFAPLIGKFGQWHLPQLRVAYRIDYKVKANWKLIFLNYSECYHCPVIHPNLAKLSPYRSGENDLFSGAFLGGFMKLKQSGTSLTMSGDRCGLVLGELSGEDLNRVYYYSVFPNLLLSLFPDYVMVHRLLPQSKSETMIVCEWLFSPESFNQTGFNPSDAVLFWDRVNQQDWQVWELMQAGVSSRAYTPGPYSSAESLLAQFDREFLRLMGH</sequence>
<keyword evidence="6" id="KW-0411">Iron-sulfur</keyword>
<evidence type="ECO:0000256" key="1">
    <source>
        <dbReference type="ARBA" id="ARBA00001962"/>
    </source>
</evidence>
<dbReference type="CDD" id="cd08884">
    <property type="entry name" value="RHO_alpha_C_GbcA-like"/>
    <property type="match status" value="1"/>
</dbReference>
<keyword evidence="4 8" id="KW-0560">Oxidoreductase</keyword>
<dbReference type="PANTHER" id="PTHR43756:SF5">
    <property type="entry name" value="CHOLINE MONOOXYGENASE, CHLOROPLASTIC"/>
    <property type="match status" value="1"/>
</dbReference>
<evidence type="ECO:0000256" key="2">
    <source>
        <dbReference type="ARBA" id="ARBA00022714"/>
    </source>
</evidence>
<name>A0ABV4Y1V1_9CYAN</name>
<keyword evidence="5" id="KW-0408">Iron</keyword>
<evidence type="ECO:0000259" key="7">
    <source>
        <dbReference type="PROSITE" id="PS51296"/>
    </source>
</evidence>
<dbReference type="GO" id="GO:0051213">
    <property type="term" value="F:dioxygenase activity"/>
    <property type="evidence" value="ECO:0007669"/>
    <property type="project" value="UniProtKB-KW"/>
</dbReference>
<evidence type="ECO:0000313" key="9">
    <source>
        <dbReference type="Proteomes" id="UP001576784"/>
    </source>
</evidence>
<accession>A0ABV4Y1V1</accession>
<keyword evidence="2" id="KW-0001">2Fe-2S</keyword>
<feature type="domain" description="Rieske" evidence="7">
    <location>
        <begin position="6"/>
        <end position="115"/>
    </location>
</feature>
<evidence type="ECO:0000256" key="3">
    <source>
        <dbReference type="ARBA" id="ARBA00022723"/>
    </source>
</evidence>
<dbReference type="Pfam" id="PF00355">
    <property type="entry name" value="Rieske"/>
    <property type="match status" value="1"/>
</dbReference>
<evidence type="ECO:0000313" key="8">
    <source>
        <dbReference type="EMBL" id="MFB2897257.1"/>
    </source>
</evidence>
<dbReference type="EMBL" id="JBHFNR010000245">
    <property type="protein sequence ID" value="MFB2897257.1"/>
    <property type="molecule type" value="Genomic_DNA"/>
</dbReference>
<evidence type="ECO:0000256" key="6">
    <source>
        <dbReference type="ARBA" id="ARBA00023014"/>
    </source>
</evidence>
<dbReference type="PANTHER" id="PTHR43756">
    <property type="entry name" value="CHOLINE MONOOXYGENASE, CHLOROPLASTIC"/>
    <property type="match status" value="1"/>
</dbReference>
<dbReference type="InterPro" id="IPR036922">
    <property type="entry name" value="Rieske_2Fe-2S_sf"/>
</dbReference>
<dbReference type="PROSITE" id="PS51296">
    <property type="entry name" value="RIESKE"/>
    <property type="match status" value="1"/>
</dbReference>
<dbReference type="Proteomes" id="UP001576784">
    <property type="component" value="Unassembled WGS sequence"/>
</dbReference>